<dbReference type="GO" id="GO:0006281">
    <property type="term" value="P:DNA repair"/>
    <property type="evidence" value="ECO:0007669"/>
    <property type="project" value="UniProtKB-KW"/>
</dbReference>
<comment type="cofactor">
    <cofactor evidence="1">
        <name>Mn(2+)</name>
        <dbReference type="ChEBI" id="CHEBI:29035"/>
    </cofactor>
</comment>
<gene>
    <name evidence="11" type="ORF">CLTEP_25500</name>
</gene>
<dbReference type="GO" id="GO:0004519">
    <property type="term" value="F:endonuclease activity"/>
    <property type="evidence" value="ECO:0007669"/>
    <property type="project" value="UniProtKB-KW"/>
</dbReference>
<reference evidence="11 12" key="1">
    <citation type="submission" date="2016-02" db="EMBL/GenBank/DDBJ databases">
        <title>Genome sequence of Clostridium tepidiprofundi DSM 19306.</title>
        <authorList>
            <person name="Poehlein A."/>
            <person name="Daniel R."/>
        </authorList>
    </citation>
    <scope>NUCLEOTIDE SEQUENCE [LARGE SCALE GENOMIC DNA]</scope>
    <source>
        <strain evidence="11 12">DSM 19306</strain>
    </source>
</reference>
<feature type="domain" description="Endonuclease/exonuclease/phosphatase" evidence="10">
    <location>
        <begin position="60"/>
        <end position="343"/>
    </location>
</feature>
<keyword evidence="9" id="KW-0472">Membrane</keyword>
<protein>
    <submittedName>
        <fullName evidence="11">Endonuclease/exonuclease/phosphatase family protein</fullName>
    </submittedName>
</protein>
<evidence type="ECO:0000256" key="1">
    <source>
        <dbReference type="ARBA" id="ARBA00001936"/>
    </source>
</evidence>
<keyword evidence="6" id="KW-0378">Hydrolase</keyword>
<dbReference type="RefSeq" id="WP_066827253.1">
    <property type="nucleotide sequence ID" value="NZ_LTBA01000062.1"/>
</dbReference>
<dbReference type="PATRIC" id="fig|1121338.3.peg.2648"/>
<evidence type="ECO:0000256" key="5">
    <source>
        <dbReference type="ARBA" id="ARBA00022763"/>
    </source>
</evidence>
<dbReference type="InterPro" id="IPR051547">
    <property type="entry name" value="TDP2-like"/>
</dbReference>
<keyword evidence="11" id="KW-0269">Exonuclease</keyword>
<evidence type="ECO:0000256" key="4">
    <source>
        <dbReference type="ARBA" id="ARBA00022723"/>
    </source>
</evidence>
<comment type="caution">
    <text evidence="11">The sequence shown here is derived from an EMBL/GenBank/DDBJ whole genome shotgun (WGS) entry which is preliminary data.</text>
</comment>
<dbReference type="PANTHER" id="PTHR15822:SF4">
    <property type="entry name" value="TYROSYL-DNA PHOSPHODIESTERASE 2"/>
    <property type="match status" value="1"/>
</dbReference>
<dbReference type="Pfam" id="PF03372">
    <property type="entry name" value="Exo_endo_phos"/>
    <property type="match status" value="1"/>
</dbReference>
<dbReference type="OrthoDB" id="7616949at2"/>
<dbReference type="GO" id="GO:0046872">
    <property type="term" value="F:metal ion binding"/>
    <property type="evidence" value="ECO:0007669"/>
    <property type="project" value="UniProtKB-KW"/>
</dbReference>
<evidence type="ECO:0000313" key="11">
    <source>
        <dbReference type="EMBL" id="KYH30606.1"/>
    </source>
</evidence>
<dbReference type="GO" id="GO:0004527">
    <property type="term" value="F:exonuclease activity"/>
    <property type="evidence" value="ECO:0007669"/>
    <property type="project" value="UniProtKB-KW"/>
</dbReference>
<dbReference type="InterPro" id="IPR036691">
    <property type="entry name" value="Endo/exonu/phosph_ase_sf"/>
</dbReference>
<evidence type="ECO:0000313" key="12">
    <source>
        <dbReference type="Proteomes" id="UP000075531"/>
    </source>
</evidence>
<dbReference type="SUPFAM" id="SSF56219">
    <property type="entry name" value="DNase I-like"/>
    <property type="match status" value="1"/>
</dbReference>
<evidence type="ECO:0000256" key="2">
    <source>
        <dbReference type="ARBA" id="ARBA00001946"/>
    </source>
</evidence>
<keyword evidence="11" id="KW-0255">Endonuclease</keyword>
<evidence type="ECO:0000256" key="6">
    <source>
        <dbReference type="ARBA" id="ARBA00022801"/>
    </source>
</evidence>
<dbReference type="Gene3D" id="3.60.10.10">
    <property type="entry name" value="Endonuclease/exonuclease/phosphatase"/>
    <property type="match status" value="1"/>
</dbReference>
<dbReference type="EMBL" id="LTBA01000062">
    <property type="protein sequence ID" value="KYH30606.1"/>
    <property type="molecule type" value="Genomic_DNA"/>
</dbReference>
<keyword evidence="3" id="KW-0540">Nuclease</keyword>
<feature type="transmembrane region" description="Helical" evidence="9">
    <location>
        <begin position="12"/>
        <end position="29"/>
    </location>
</feature>
<dbReference type="AlphaFoldDB" id="A0A151ASK3"/>
<evidence type="ECO:0000259" key="10">
    <source>
        <dbReference type="Pfam" id="PF03372"/>
    </source>
</evidence>
<evidence type="ECO:0000256" key="8">
    <source>
        <dbReference type="ARBA" id="ARBA00023204"/>
    </source>
</evidence>
<keyword evidence="4" id="KW-0479">Metal-binding</keyword>
<evidence type="ECO:0000256" key="7">
    <source>
        <dbReference type="ARBA" id="ARBA00022842"/>
    </source>
</evidence>
<evidence type="ECO:0000256" key="3">
    <source>
        <dbReference type="ARBA" id="ARBA00022722"/>
    </source>
</evidence>
<keyword evidence="5" id="KW-0227">DNA damage</keyword>
<keyword evidence="12" id="KW-1185">Reference proteome</keyword>
<comment type="cofactor">
    <cofactor evidence="2">
        <name>Mg(2+)</name>
        <dbReference type="ChEBI" id="CHEBI:18420"/>
    </cofactor>
</comment>
<proteinExistence type="predicted"/>
<keyword evidence="9" id="KW-1133">Transmembrane helix</keyword>
<dbReference type="InterPro" id="IPR005135">
    <property type="entry name" value="Endo/exonuclease/phosphatase"/>
</dbReference>
<organism evidence="11 12">
    <name type="scientific">Clostridium tepidiprofundi DSM 19306</name>
    <dbReference type="NCBI Taxonomy" id="1121338"/>
    <lineage>
        <taxon>Bacteria</taxon>
        <taxon>Bacillati</taxon>
        <taxon>Bacillota</taxon>
        <taxon>Clostridia</taxon>
        <taxon>Eubacteriales</taxon>
        <taxon>Clostridiaceae</taxon>
        <taxon>Clostridium</taxon>
    </lineage>
</organism>
<dbReference type="STRING" id="1121338.CLTEP_25500"/>
<keyword evidence="9" id="KW-0812">Transmembrane</keyword>
<keyword evidence="8" id="KW-0234">DNA repair</keyword>
<accession>A0A151ASK3</accession>
<keyword evidence="7" id="KW-0460">Magnesium</keyword>
<sequence length="356" mass="40937">MGKKVVKVLLRFIIAIFIIIAGYFTFMTITDYKPDKIINLNIDNNQKKVAKIGDKISLLTFNIGYCGLDSGQDFFFDGGNSSRSESKKKTIENLDGIIEFLNKNKTDIILLQEIDINSTRSFHINEYKKIKESLNDYSSIFAWNYKVPWVPVPITKPYGSVKAGLAVFSKYNINEANRYQYPGKEKWPKQLAMLDRCFTESRIPVEDGKELIVINSHLSAYDKGGEIRKQQLGFLRKYLIKEYSKGNYIIVGGDWNHLIPRTDPNIFNTTQKWPEWLVNIPHSFKPEGFKWVADKNTPSNRSTDIPYERGVNFLSVIDGFLVSPNVEVLSVKGYDMEFKYSDHNPVIANIVLKEKE</sequence>
<evidence type="ECO:0000256" key="9">
    <source>
        <dbReference type="SAM" id="Phobius"/>
    </source>
</evidence>
<dbReference type="Proteomes" id="UP000075531">
    <property type="component" value="Unassembled WGS sequence"/>
</dbReference>
<dbReference type="PANTHER" id="PTHR15822">
    <property type="entry name" value="TRAF AND TNF RECEPTOR-ASSOCIATED PROTEIN"/>
    <property type="match status" value="1"/>
</dbReference>
<name>A0A151ASK3_9CLOT</name>